<feature type="transmembrane region" description="Helical" evidence="16">
    <location>
        <begin position="441"/>
        <end position="470"/>
    </location>
</feature>
<keyword evidence="13" id="KW-0186">Copper</keyword>
<name>A0ABT2Z970_9RHOB</name>
<dbReference type="PROSITE" id="PS01229">
    <property type="entry name" value="COF_2"/>
    <property type="match status" value="1"/>
</dbReference>
<sequence length="808" mass="83317">MPSAKFVVEGMSCASCVGRVERALKAVPGVSDAQANLMAGTALVDYDAPADPQGLALTLSRSGYPPVESELHLDVEGMTCASCVGRVERALSAAPGVVSADVNLTTRSAHVRYLSGLTDADSLAARVTRAGYEASPHRDSAQRATDRQAEEAAALARRVMVSGALALPVVVLAMGGHMVPAFHHWIAGTIGIQTSWLVQFALTTLVLFGPGRMFIAQGLPALFRGAPEMNALVALGSLAAYAYSSVATFAPSLLPANARDVYFEAAATIVTLILVGRFLEARAKGRAGEAIRRLIGLRPATAQVERDGTVIETAVETLKSGDIIRLAPGERVAVDGVVTEGEGWIDESMLTGEPDPVRKSEGAVVTGGTMNGASALSYRVTATGSDTVLARIIRLVEQAQGAKLPVQALVDRITLWFVPAVMTLAVLTFALWLAFGPDPRLTHALVAGISVLIIACPCAMGLATPVSILVGTGRGAEKGVLFRRGDALQRLSEVGLIAFDKTGTLTEGRPVLTDIETMPGHSETEVLRLAAGAESRSEHPLARTIVEAATERGLAAPPASGVTARPGRGLAATVDGREVLIGNRRALAEAGVDADATADRILDLAAQGKTPILIAVDGRIAAVLAVADPIKPAAADAIAALHAAGLRTAMISGDTRATAEAVARRLGIDTVRAEVLPDGKVAALREIAQTATVAFVGDGINDAPALAAADVGIAMGTGTDVAIESAEVVLMGGDPAAVAAAVALSRATMRNIRQNLFWAFGYNVLLIPVAAGALFIFGGPLLSPMLAAAAMALSSVFVVTNALRLRRA</sequence>
<comment type="subcellular location">
    <subcellularLocation>
        <location evidence="16">Cell membrane</location>
    </subcellularLocation>
    <subcellularLocation>
        <location evidence="1">Endomembrane system</location>
        <topology evidence="1">Multi-pass membrane protein</topology>
    </subcellularLocation>
</comment>
<feature type="transmembrane region" description="Helical" evidence="16">
    <location>
        <begin position="413"/>
        <end position="435"/>
    </location>
</feature>
<dbReference type="PANTHER" id="PTHR43520">
    <property type="entry name" value="ATP7, ISOFORM B"/>
    <property type="match status" value="1"/>
</dbReference>
<evidence type="ECO:0000256" key="8">
    <source>
        <dbReference type="ARBA" id="ARBA00022796"/>
    </source>
</evidence>
<dbReference type="CDD" id="cd02094">
    <property type="entry name" value="P-type_ATPase_Cu-like"/>
    <property type="match status" value="1"/>
</dbReference>
<dbReference type="PROSITE" id="PS50846">
    <property type="entry name" value="HMA_2"/>
    <property type="match status" value="2"/>
</dbReference>
<feature type="domain" description="HMA" evidence="17">
    <location>
        <begin position="69"/>
        <end position="135"/>
    </location>
</feature>
<dbReference type="InterPro" id="IPR036412">
    <property type="entry name" value="HAD-like_sf"/>
</dbReference>
<dbReference type="Proteomes" id="UP001652542">
    <property type="component" value="Unassembled WGS sequence"/>
</dbReference>
<dbReference type="InterPro" id="IPR027256">
    <property type="entry name" value="P-typ_ATPase_IB"/>
</dbReference>
<accession>A0ABT2Z970</accession>
<dbReference type="NCBIfam" id="TIGR01511">
    <property type="entry name" value="ATPase-IB1_Cu"/>
    <property type="match status" value="1"/>
</dbReference>
<dbReference type="InterPro" id="IPR059000">
    <property type="entry name" value="ATPase_P-type_domA"/>
</dbReference>
<feature type="transmembrane region" description="Helical" evidence="16">
    <location>
        <begin position="784"/>
        <end position="803"/>
    </location>
</feature>
<dbReference type="PROSITE" id="PS01047">
    <property type="entry name" value="HMA_1"/>
    <property type="match status" value="2"/>
</dbReference>
<keyword evidence="12 16" id="KW-1133">Transmembrane helix</keyword>
<dbReference type="InterPro" id="IPR008250">
    <property type="entry name" value="ATPase_P-typ_transduc_dom_A_sf"/>
</dbReference>
<dbReference type="NCBIfam" id="TIGR00003">
    <property type="entry name" value="copper ion binding protein"/>
    <property type="match status" value="1"/>
</dbReference>
<evidence type="ECO:0000256" key="6">
    <source>
        <dbReference type="ARBA" id="ARBA00022737"/>
    </source>
</evidence>
<evidence type="ECO:0000256" key="12">
    <source>
        <dbReference type="ARBA" id="ARBA00022989"/>
    </source>
</evidence>
<keyword evidence="14" id="KW-0406">Ion transport</keyword>
<keyword evidence="11" id="KW-1278">Translocase</keyword>
<feature type="transmembrane region" description="Helical" evidence="16">
    <location>
        <begin position="159"/>
        <end position="179"/>
    </location>
</feature>
<dbReference type="SUPFAM" id="SSF55008">
    <property type="entry name" value="HMA, heavy metal-associated domain"/>
    <property type="match status" value="2"/>
</dbReference>
<dbReference type="Gene3D" id="3.40.50.1000">
    <property type="entry name" value="HAD superfamily/HAD-like"/>
    <property type="match status" value="1"/>
</dbReference>
<evidence type="ECO:0000256" key="10">
    <source>
        <dbReference type="ARBA" id="ARBA00022842"/>
    </source>
</evidence>
<dbReference type="InterPro" id="IPR001757">
    <property type="entry name" value="P_typ_ATPase"/>
</dbReference>
<keyword evidence="15 16" id="KW-0472">Membrane</keyword>
<keyword evidence="10" id="KW-0460">Magnesium</keyword>
<dbReference type="InterPro" id="IPR018303">
    <property type="entry name" value="ATPase_P-typ_P_site"/>
</dbReference>
<evidence type="ECO:0000256" key="4">
    <source>
        <dbReference type="ARBA" id="ARBA00022692"/>
    </source>
</evidence>
<dbReference type="Gene3D" id="3.30.70.100">
    <property type="match status" value="2"/>
</dbReference>
<gene>
    <name evidence="18" type="ORF">OEW28_03410</name>
</gene>
<keyword evidence="8" id="KW-0187">Copper transport</keyword>
<dbReference type="InterPro" id="IPR006122">
    <property type="entry name" value="HMA_Cu_ion-bd"/>
</dbReference>
<evidence type="ECO:0000313" key="19">
    <source>
        <dbReference type="Proteomes" id="UP001652542"/>
    </source>
</evidence>
<dbReference type="InterPro" id="IPR017969">
    <property type="entry name" value="Heavy-metal-associated_CS"/>
</dbReference>
<evidence type="ECO:0000259" key="17">
    <source>
        <dbReference type="PROSITE" id="PS50846"/>
    </source>
</evidence>
<evidence type="ECO:0000256" key="7">
    <source>
        <dbReference type="ARBA" id="ARBA00022741"/>
    </source>
</evidence>
<proteinExistence type="inferred from homology"/>
<keyword evidence="5 16" id="KW-0479">Metal-binding</keyword>
<keyword evidence="19" id="KW-1185">Reference proteome</keyword>
<dbReference type="PRINTS" id="PR00120">
    <property type="entry name" value="HATPASE"/>
</dbReference>
<dbReference type="PROSITE" id="PS00154">
    <property type="entry name" value="ATPASE_E1_E2"/>
    <property type="match status" value="1"/>
</dbReference>
<evidence type="ECO:0000256" key="11">
    <source>
        <dbReference type="ARBA" id="ARBA00022967"/>
    </source>
</evidence>
<feature type="domain" description="HMA" evidence="17">
    <location>
        <begin position="2"/>
        <end position="67"/>
    </location>
</feature>
<keyword evidence="9 16" id="KW-0067">ATP-binding</keyword>
<keyword evidence="6" id="KW-0677">Repeat</keyword>
<dbReference type="Pfam" id="PF00403">
    <property type="entry name" value="HMA"/>
    <property type="match status" value="2"/>
</dbReference>
<dbReference type="Pfam" id="PF00702">
    <property type="entry name" value="Hydrolase"/>
    <property type="match status" value="1"/>
</dbReference>
<comment type="caution">
    <text evidence="18">The sequence shown here is derived from an EMBL/GenBank/DDBJ whole genome shotgun (WGS) entry which is preliminary data.</text>
</comment>
<dbReference type="CDD" id="cd00371">
    <property type="entry name" value="HMA"/>
    <property type="match status" value="2"/>
</dbReference>
<dbReference type="InterPro" id="IPR036163">
    <property type="entry name" value="HMA_dom_sf"/>
</dbReference>
<dbReference type="PANTHER" id="PTHR43520:SF8">
    <property type="entry name" value="P-TYPE CU(+) TRANSPORTER"/>
    <property type="match status" value="1"/>
</dbReference>
<dbReference type="RefSeq" id="WP_263733312.1">
    <property type="nucleotide sequence ID" value="NZ_JAOWKY010000001.1"/>
</dbReference>
<dbReference type="SUPFAM" id="SSF81653">
    <property type="entry name" value="Calcium ATPase, transduction domain A"/>
    <property type="match status" value="1"/>
</dbReference>
<evidence type="ECO:0000256" key="13">
    <source>
        <dbReference type="ARBA" id="ARBA00023008"/>
    </source>
</evidence>
<dbReference type="Gene3D" id="2.70.150.10">
    <property type="entry name" value="Calcium-transporting ATPase, cytoplasmic transduction domain A"/>
    <property type="match status" value="1"/>
</dbReference>
<feature type="transmembrane region" description="Helical" evidence="16">
    <location>
        <begin position="185"/>
        <end position="208"/>
    </location>
</feature>
<dbReference type="InterPro" id="IPR006121">
    <property type="entry name" value="HMA_dom"/>
</dbReference>
<evidence type="ECO:0000256" key="3">
    <source>
        <dbReference type="ARBA" id="ARBA00022448"/>
    </source>
</evidence>
<dbReference type="SFLD" id="SFLDG00002">
    <property type="entry name" value="C1.7:_P-type_atpase_like"/>
    <property type="match status" value="1"/>
</dbReference>
<keyword evidence="3" id="KW-0813">Transport</keyword>
<dbReference type="Pfam" id="PF00122">
    <property type="entry name" value="E1-E2_ATPase"/>
    <property type="match status" value="1"/>
</dbReference>
<feature type="transmembrane region" description="Helical" evidence="16">
    <location>
        <begin position="756"/>
        <end position="778"/>
    </location>
</feature>
<evidence type="ECO:0000256" key="9">
    <source>
        <dbReference type="ARBA" id="ARBA00022840"/>
    </source>
</evidence>
<organism evidence="18 19">
    <name type="scientific">Albidovulum marisflavi</name>
    <dbReference type="NCBI Taxonomy" id="2984159"/>
    <lineage>
        <taxon>Bacteria</taxon>
        <taxon>Pseudomonadati</taxon>
        <taxon>Pseudomonadota</taxon>
        <taxon>Alphaproteobacteria</taxon>
        <taxon>Rhodobacterales</taxon>
        <taxon>Paracoccaceae</taxon>
        <taxon>Albidovulum</taxon>
    </lineage>
</organism>
<dbReference type="SFLD" id="SFLDF00027">
    <property type="entry name" value="p-type_atpase"/>
    <property type="match status" value="1"/>
</dbReference>
<dbReference type="NCBIfam" id="TIGR01494">
    <property type="entry name" value="ATPase_P-type"/>
    <property type="match status" value="1"/>
</dbReference>
<dbReference type="SUPFAM" id="SSF56784">
    <property type="entry name" value="HAD-like"/>
    <property type="match status" value="1"/>
</dbReference>
<evidence type="ECO:0000256" key="15">
    <source>
        <dbReference type="ARBA" id="ARBA00023136"/>
    </source>
</evidence>
<evidence type="ECO:0000256" key="14">
    <source>
        <dbReference type="ARBA" id="ARBA00023065"/>
    </source>
</evidence>
<dbReference type="InterPro" id="IPR023299">
    <property type="entry name" value="ATPase_P-typ_cyto_dom_N"/>
</dbReference>
<feature type="transmembrane region" description="Helical" evidence="16">
    <location>
        <begin position="229"/>
        <end position="249"/>
    </location>
</feature>
<evidence type="ECO:0000256" key="5">
    <source>
        <dbReference type="ARBA" id="ARBA00022723"/>
    </source>
</evidence>
<dbReference type="InterPro" id="IPR023214">
    <property type="entry name" value="HAD_sf"/>
</dbReference>
<keyword evidence="16" id="KW-1003">Cell membrane</keyword>
<evidence type="ECO:0000313" key="18">
    <source>
        <dbReference type="EMBL" id="MCV2867672.1"/>
    </source>
</evidence>
<dbReference type="Gene3D" id="3.40.1110.10">
    <property type="entry name" value="Calcium-transporting ATPase, cytoplasmic domain N"/>
    <property type="match status" value="1"/>
</dbReference>
<dbReference type="SUPFAM" id="SSF81665">
    <property type="entry name" value="Calcium ATPase, transmembrane domain M"/>
    <property type="match status" value="1"/>
</dbReference>
<protein>
    <submittedName>
        <fullName evidence="18">Heavy metal translocating P-type ATPase</fullName>
    </submittedName>
</protein>
<dbReference type="EMBL" id="JAOWKY010000001">
    <property type="protein sequence ID" value="MCV2867672.1"/>
    <property type="molecule type" value="Genomic_DNA"/>
</dbReference>
<dbReference type="InterPro" id="IPR044492">
    <property type="entry name" value="P_typ_ATPase_HD_dom"/>
</dbReference>
<evidence type="ECO:0000256" key="2">
    <source>
        <dbReference type="ARBA" id="ARBA00006024"/>
    </source>
</evidence>
<dbReference type="InterPro" id="IPR023298">
    <property type="entry name" value="ATPase_P-typ_TM_dom_sf"/>
</dbReference>
<comment type="similarity">
    <text evidence="2 16">Belongs to the cation transport ATPase (P-type) (TC 3.A.3) family. Type IB subfamily.</text>
</comment>
<keyword evidence="4 16" id="KW-0812">Transmembrane</keyword>
<dbReference type="SFLD" id="SFLDS00003">
    <property type="entry name" value="Haloacid_Dehalogenase"/>
    <property type="match status" value="1"/>
</dbReference>
<dbReference type="PRINTS" id="PR00119">
    <property type="entry name" value="CATATPASE"/>
</dbReference>
<evidence type="ECO:0000256" key="1">
    <source>
        <dbReference type="ARBA" id="ARBA00004127"/>
    </source>
</evidence>
<reference evidence="18 19" key="1">
    <citation type="submission" date="2022-10" db="EMBL/GenBank/DDBJ databases">
        <title>Defluviimonas sp. nov., isolated from ocean surface water.</title>
        <authorList>
            <person name="He W."/>
            <person name="Wang L."/>
            <person name="Zhang D.-F."/>
        </authorList>
    </citation>
    <scope>NUCLEOTIDE SEQUENCE [LARGE SCALE GENOMIC DNA]</scope>
    <source>
        <strain evidence="18 19">WL0002</strain>
    </source>
</reference>
<dbReference type="NCBIfam" id="TIGR01525">
    <property type="entry name" value="ATPase-IB_hvy"/>
    <property type="match status" value="1"/>
</dbReference>
<feature type="transmembrane region" description="Helical" evidence="16">
    <location>
        <begin position="261"/>
        <end position="279"/>
    </location>
</feature>
<evidence type="ECO:0000256" key="16">
    <source>
        <dbReference type="RuleBase" id="RU362081"/>
    </source>
</evidence>
<keyword evidence="7 16" id="KW-0547">Nucleotide-binding</keyword>